<dbReference type="Gene3D" id="1.10.101.10">
    <property type="entry name" value="PGBD-like superfamily/PGBD"/>
    <property type="match status" value="1"/>
</dbReference>
<accession>A0A0F9BKD8</accession>
<proteinExistence type="predicted"/>
<dbReference type="PANTHER" id="PTHR41533">
    <property type="entry name" value="L,D-TRANSPEPTIDASE HI_1667-RELATED"/>
    <property type="match status" value="1"/>
</dbReference>
<dbReference type="InterPro" id="IPR002477">
    <property type="entry name" value="Peptidoglycan-bd-like"/>
</dbReference>
<name>A0A0F9BKD8_9ZZZZ</name>
<feature type="domain" description="L,D-transpeptidase scaffold" evidence="2">
    <location>
        <begin position="74"/>
        <end position="220"/>
    </location>
</feature>
<dbReference type="AlphaFoldDB" id="A0A0F9BKD8"/>
<dbReference type="SUPFAM" id="SSF47090">
    <property type="entry name" value="PGBD-like"/>
    <property type="match status" value="1"/>
</dbReference>
<comment type="caution">
    <text evidence="3">The sequence shown here is derived from an EMBL/GenBank/DDBJ whole genome shotgun (WGS) entry which is preliminary data.</text>
</comment>
<protein>
    <submittedName>
        <fullName evidence="3">Uncharacterized protein</fullName>
    </submittedName>
</protein>
<feature type="non-terminal residue" evidence="3">
    <location>
        <position position="313"/>
    </location>
</feature>
<dbReference type="InterPro" id="IPR036365">
    <property type="entry name" value="PGBD-like_sf"/>
</dbReference>
<feature type="domain" description="Peptidoglycan binding-like" evidence="1">
    <location>
        <begin position="246"/>
        <end position="304"/>
    </location>
</feature>
<evidence type="ECO:0000259" key="2">
    <source>
        <dbReference type="Pfam" id="PF20142"/>
    </source>
</evidence>
<sequence length="313" mass="34444">MILSRAHGIRACMAVIACPLLMAALVLGLALGAPSASSAFEPLTGIDLEVSKVLSDNLQTAGSTSRLKIQQPSLVSKFYTRMGFRPAWTKGAKALPEALELRDALSESFADGLNPDYYNLIDIDVGLRNLEEAFENGGTLTPERIAWIEILMSDAYFAYASDLIAGRVKPQIVVEDARLEAIKMELSGFLMRMLRVGWVKDSLESLSPMNPEYQRMKNGLAVYREALSRGGWKAITTQMKYGDSGVGVVALRGRLKATRDLMPSVETVDEKRFDSAIQKAVTRFQRRHSLDADGMVGPITLETLNVPVEERIM</sequence>
<dbReference type="InterPro" id="IPR045380">
    <property type="entry name" value="LD_TPept_scaffold_dom"/>
</dbReference>
<evidence type="ECO:0000313" key="3">
    <source>
        <dbReference type="EMBL" id="KKK91074.1"/>
    </source>
</evidence>
<organism evidence="3">
    <name type="scientific">marine sediment metagenome</name>
    <dbReference type="NCBI Taxonomy" id="412755"/>
    <lineage>
        <taxon>unclassified sequences</taxon>
        <taxon>metagenomes</taxon>
        <taxon>ecological metagenomes</taxon>
    </lineage>
</organism>
<reference evidence="3" key="1">
    <citation type="journal article" date="2015" name="Nature">
        <title>Complex archaea that bridge the gap between prokaryotes and eukaryotes.</title>
        <authorList>
            <person name="Spang A."/>
            <person name="Saw J.H."/>
            <person name="Jorgensen S.L."/>
            <person name="Zaremba-Niedzwiedzka K."/>
            <person name="Martijn J."/>
            <person name="Lind A.E."/>
            <person name="van Eijk R."/>
            <person name="Schleper C."/>
            <person name="Guy L."/>
            <person name="Ettema T.J."/>
        </authorList>
    </citation>
    <scope>NUCLEOTIDE SEQUENCE</scope>
</reference>
<dbReference type="InterPro" id="IPR036366">
    <property type="entry name" value="PGBDSf"/>
</dbReference>
<dbReference type="InterPro" id="IPR052905">
    <property type="entry name" value="LD-transpeptidase_YkuD-like"/>
</dbReference>
<dbReference type="Pfam" id="PF20142">
    <property type="entry name" value="Scaffold"/>
    <property type="match status" value="1"/>
</dbReference>
<dbReference type="PANTHER" id="PTHR41533:SF1">
    <property type="entry name" value="L,D-TRANSPEPTIDASE YCBB-RELATED"/>
    <property type="match status" value="1"/>
</dbReference>
<dbReference type="EMBL" id="LAZR01048814">
    <property type="protein sequence ID" value="KKK91074.1"/>
    <property type="molecule type" value="Genomic_DNA"/>
</dbReference>
<evidence type="ECO:0000259" key="1">
    <source>
        <dbReference type="Pfam" id="PF01471"/>
    </source>
</evidence>
<dbReference type="Pfam" id="PF01471">
    <property type="entry name" value="PG_binding_1"/>
    <property type="match status" value="1"/>
</dbReference>
<gene>
    <name evidence="3" type="ORF">LCGC14_2716610</name>
</gene>